<dbReference type="AlphaFoldDB" id="A0A327JYW0"/>
<dbReference type="InterPro" id="IPR018968">
    <property type="entry name" value="Phasin"/>
</dbReference>
<accession>A0A327JYW0</accession>
<proteinExistence type="predicted"/>
<dbReference type="Pfam" id="PF09361">
    <property type="entry name" value="Phasin_2"/>
    <property type="match status" value="1"/>
</dbReference>
<sequence>MVRAQSRLATTVIDSNAEVLDFLRGRLQKDRNLIDEIADCNDATEMMDAWLGFWTEAFTGYTNEFTKVALANVKTASDAVQEIGREATSGTEAGGIRPAA</sequence>
<name>A0A327JYW0_9HYPH</name>
<feature type="domain" description="Phasin" evidence="1">
    <location>
        <begin position="2"/>
        <end position="81"/>
    </location>
</feature>
<comment type="caution">
    <text evidence="2">The sequence shown here is derived from an EMBL/GenBank/DDBJ whole genome shotgun (WGS) entry which is preliminary data.</text>
</comment>
<protein>
    <recommendedName>
        <fullName evidence="1">Phasin domain-containing protein</fullName>
    </recommendedName>
</protein>
<reference evidence="2 3" key="1">
    <citation type="submission" date="2017-07" db="EMBL/GenBank/DDBJ databases">
        <title>Draft Genome Sequences of Select Purple Nonsulfur Bacteria.</title>
        <authorList>
            <person name="Lasarre B."/>
            <person name="Mckinlay J.B."/>
        </authorList>
    </citation>
    <scope>NUCLEOTIDE SEQUENCE [LARGE SCALE GENOMIC DNA]</scope>
    <source>
        <strain evidence="2 3">DSM 11290</strain>
    </source>
</reference>
<organism evidence="2 3">
    <name type="scientific">Rhodobium orientis</name>
    <dbReference type="NCBI Taxonomy" id="34017"/>
    <lineage>
        <taxon>Bacteria</taxon>
        <taxon>Pseudomonadati</taxon>
        <taxon>Pseudomonadota</taxon>
        <taxon>Alphaproteobacteria</taxon>
        <taxon>Hyphomicrobiales</taxon>
        <taxon>Rhodobiaceae</taxon>
        <taxon>Rhodobium</taxon>
    </lineage>
</organism>
<gene>
    <name evidence="2" type="ORF">CH339_01255</name>
</gene>
<dbReference type="EMBL" id="NPEV01000001">
    <property type="protein sequence ID" value="RAI30182.1"/>
    <property type="molecule type" value="Genomic_DNA"/>
</dbReference>
<evidence type="ECO:0000259" key="1">
    <source>
        <dbReference type="Pfam" id="PF09361"/>
    </source>
</evidence>
<evidence type="ECO:0000313" key="3">
    <source>
        <dbReference type="Proteomes" id="UP000249299"/>
    </source>
</evidence>
<evidence type="ECO:0000313" key="2">
    <source>
        <dbReference type="EMBL" id="RAI30182.1"/>
    </source>
</evidence>
<keyword evidence="3" id="KW-1185">Reference proteome</keyword>
<dbReference type="Proteomes" id="UP000249299">
    <property type="component" value="Unassembled WGS sequence"/>
</dbReference>